<feature type="region of interest" description="Disordered" evidence="1">
    <location>
        <begin position="112"/>
        <end position="139"/>
    </location>
</feature>
<proteinExistence type="predicted"/>
<comment type="caution">
    <text evidence="2">The sequence shown here is derived from an EMBL/GenBank/DDBJ whole genome shotgun (WGS) entry which is preliminary data.</text>
</comment>
<protein>
    <recommendedName>
        <fullName evidence="3">YXWGXW repeat-containing protein</fullName>
    </recommendedName>
</protein>
<sequence>MIRTPLIAASIAASLALGFAASAAHAGPNINLQIGTLYPVVAAPAIVPVQYNAPPPPRYERVPAPRRGMVWSQGHWEWRGHRHVWIPGSWMRVRPGHTYRQPAWEQRGDRWHYNRGGWDRDGDGVPNRYDRRPDNPYRN</sequence>
<accession>A0A644XK69</accession>
<dbReference type="InterPro" id="IPR024447">
    <property type="entry name" value="YXWGXW_rpt"/>
</dbReference>
<evidence type="ECO:0000313" key="2">
    <source>
        <dbReference type="EMBL" id="MPM16377.1"/>
    </source>
</evidence>
<reference evidence="2" key="1">
    <citation type="submission" date="2019-08" db="EMBL/GenBank/DDBJ databases">
        <authorList>
            <person name="Kucharzyk K."/>
            <person name="Murdoch R.W."/>
            <person name="Higgins S."/>
            <person name="Loffler F."/>
        </authorList>
    </citation>
    <scope>NUCLEOTIDE SEQUENCE</scope>
</reference>
<evidence type="ECO:0000256" key="1">
    <source>
        <dbReference type="SAM" id="MobiDB-lite"/>
    </source>
</evidence>
<dbReference type="Pfam" id="PF12779">
    <property type="entry name" value="WXXGXW"/>
    <property type="match status" value="1"/>
</dbReference>
<organism evidence="2">
    <name type="scientific">bioreactor metagenome</name>
    <dbReference type="NCBI Taxonomy" id="1076179"/>
    <lineage>
        <taxon>unclassified sequences</taxon>
        <taxon>metagenomes</taxon>
        <taxon>ecological metagenomes</taxon>
    </lineage>
</organism>
<name>A0A644XK69_9ZZZZ</name>
<gene>
    <name evidence="2" type="ORF">SDC9_62756</name>
</gene>
<evidence type="ECO:0008006" key="3">
    <source>
        <dbReference type="Google" id="ProtNLM"/>
    </source>
</evidence>
<dbReference type="AlphaFoldDB" id="A0A644XK69"/>
<dbReference type="EMBL" id="VSSQ01002598">
    <property type="protein sequence ID" value="MPM16377.1"/>
    <property type="molecule type" value="Genomic_DNA"/>
</dbReference>